<evidence type="ECO:0000313" key="4">
    <source>
        <dbReference type="Proteomes" id="UP000262825"/>
    </source>
</evidence>
<proteinExistence type="predicted"/>
<dbReference type="GO" id="GO:0005743">
    <property type="term" value="C:mitochondrial inner membrane"/>
    <property type="evidence" value="ECO:0007669"/>
    <property type="project" value="TreeGrafter"/>
</dbReference>
<dbReference type="EMBL" id="UFAJ01000758">
    <property type="protein sequence ID" value="SSD61555.1"/>
    <property type="molecule type" value="Genomic_DNA"/>
</dbReference>
<evidence type="ECO:0000313" key="3">
    <source>
        <dbReference type="EMBL" id="SSD61555.1"/>
    </source>
</evidence>
<dbReference type="Proteomes" id="UP000262825">
    <property type="component" value="Unassembled WGS sequence"/>
</dbReference>
<keyword evidence="1" id="KW-0175">Coiled coil</keyword>
<name>A0A376BA47_9ASCO</name>
<dbReference type="InterPro" id="IPR018786">
    <property type="entry name" value="Mit_KHE1"/>
</dbReference>
<dbReference type="PANTHER" id="PTHR28062:SF1">
    <property type="entry name" value="TRANSMEMBRANE PROTEIN"/>
    <property type="match status" value="1"/>
</dbReference>
<feature type="coiled-coil region" evidence="1">
    <location>
        <begin position="352"/>
        <end position="379"/>
    </location>
</feature>
<protein>
    <submittedName>
        <fullName evidence="3">Uncharacterized protein</fullName>
    </submittedName>
</protein>
<reference evidence="4" key="1">
    <citation type="submission" date="2018-06" db="EMBL/GenBank/DDBJ databases">
        <authorList>
            <person name="Guldener U."/>
        </authorList>
    </citation>
    <scope>NUCLEOTIDE SEQUENCE [LARGE SCALE GENOMIC DNA]</scope>
    <source>
        <strain evidence="4">UTAD17</strain>
    </source>
</reference>
<dbReference type="Pfam" id="PF10173">
    <property type="entry name" value="Mit_KHE1"/>
    <property type="match status" value="1"/>
</dbReference>
<keyword evidence="2" id="KW-0812">Transmembrane</keyword>
<dbReference type="VEuPathDB" id="FungiDB:SCODWIG_03316"/>
<organism evidence="3 4">
    <name type="scientific">Saccharomycodes ludwigii</name>
    <dbReference type="NCBI Taxonomy" id="36035"/>
    <lineage>
        <taxon>Eukaryota</taxon>
        <taxon>Fungi</taxon>
        <taxon>Dikarya</taxon>
        <taxon>Ascomycota</taxon>
        <taxon>Saccharomycotina</taxon>
        <taxon>Saccharomycetes</taxon>
        <taxon>Saccharomycodales</taxon>
        <taxon>Saccharomycodaceae</taxon>
        <taxon>Saccharomycodes</taxon>
    </lineage>
</organism>
<dbReference type="PANTHER" id="PTHR28062">
    <property type="entry name" value="K+-H+ EXCHANGE-LIKE PROTEIN"/>
    <property type="match status" value="1"/>
</dbReference>
<feature type="transmembrane region" description="Helical" evidence="2">
    <location>
        <begin position="256"/>
        <end position="275"/>
    </location>
</feature>
<dbReference type="GO" id="GO:0006813">
    <property type="term" value="P:potassium ion transport"/>
    <property type="evidence" value="ECO:0007669"/>
    <property type="project" value="TreeGrafter"/>
</dbReference>
<gene>
    <name evidence="3" type="ORF">SCODWIG_03316</name>
</gene>
<accession>A0A376BA47</accession>
<dbReference type="AlphaFoldDB" id="A0A376BA47"/>
<evidence type="ECO:0000256" key="2">
    <source>
        <dbReference type="SAM" id="Phobius"/>
    </source>
</evidence>
<keyword evidence="4" id="KW-1185">Reference proteome</keyword>
<evidence type="ECO:0000256" key="1">
    <source>
        <dbReference type="SAM" id="Coils"/>
    </source>
</evidence>
<keyword evidence="2" id="KW-1133">Transmembrane helix</keyword>
<keyword evidence="2" id="KW-0472">Membrane</keyword>
<sequence>MSHIRSLKNQLSLRINSFSSKSSQNALTSKNKTHLLISKGGNYSTIYSNTTRKVRADTKINSSTIVSSNPNPNNNPNNNTISDINNNSIKKYLNEPIKLIVVPISKDKIFLYYKHADSFLNINSKLIKYETILTKKATKFWNNMEKSSKNINRKIVGTVNRLLNRINWTENSLITIPSESYILKRVSSTENNMKITLQEYLRLKKQSTSANVATTTELKLNPIKVYYPGSLITPKQIVKDCNELWKDGLKQHQKNIITCLITLPLTLPLAILPIIPNIPGFYLLYRLYCNVKAYLGAKHLKTMCNEQNGFRFKFVDLKEYSAIFNESEHLQKKNFKLLDEETLARIVDKLEVQEIKGQLTKAIRQEKSLKENNTETKKKKTK</sequence>
<dbReference type="GO" id="GO:1902600">
    <property type="term" value="P:proton transmembrane transport"/>
    <property type="evidence" value="ECO:0007669"/>
    <property type="project" value="TreeGrafter"/>
</dbReference>